<dbReference type="GeneID" id="54324871"/>
<dbReference type="EMBL" id="QUQM01000001">
    <property type="protein sequence ID" value="KAA8649498.1"/>
    <property type="molecule type" value="Genomic_DNA"/>
</dbReference>
<protein>
    <recommendedName>
        <fullName evidence="3">Protein kinase domain-containing protein</fullName>
    </recommendedName>
</protein>
<sequence>MSAGDAEQWVNLFFSQHPPSWINIAHVNEGGFEPFHTDRKWILWKQVTTDRRAGPDRIQVLRLAIKCNGRYVYKYVAKVFPEYTERDARAQLRRIPFKRDPRDVRDELDPFLNEARVFRRINNYCESSQRIYFPRFHGVITDLDDSKFFSGYFNRRAVVLEFIKPELSSRRILATREPDATERHWNFMLRLQSIVPSLSTFEVEYYCSLFIDRIRRLSALHNLAITHGDVRDDHFRLPGDFHDTVLYDFSVSYTFSSVPPYLINFRRPRSLKDISEYEQSCVEEQSNATGFSSSSYSVNWGP</sequence>
<gene>
    <name evidence="1" type="ORF">ATNIH1004_002169</name>
</gene>
<proteinExistence type="predicted"/>
<organism evidence="1 2">
    <name type="scientific">Aspergillus tanneri</name>
    <dbReference type="NCBI Taxonomy" id="1220188"/>
    <lineage>
        <taxon>Eukaryota</taxon>
        <taxon>Fungi</taxon>
        <taxon>Dikarya</taxon>
        <taxon>Ascomycota</taxon>
        <taxon>Pezizomycotina</taxon>
        <taxon>Eurotiomycetes</taxon>
        <taxon>Eurotiomycetidae</taxon>
        <taxon>Eurotiales</taxon>
        <taxon>Aspergillaceae</taxon>
        <taxon>Aspergillus</taxon>
        <taxon>Aspergillus subgen. Circumdati</taxon>
    </lineage>
</organism>
<dbReference type="Proteomes" id="UP000324241">
    <property type="component" value="Unassembled WGS sequence"/>
</dbReference>
<dbReference type="SUPFAM" id="SSF56112">
    <property type="entry name" value="Protein kinase-like (PK-like)"/>
    <property type="match status" value="1"/>
</dbReference>
<dbReference type="RefSeq" id="XP_033428859.1">
    <property type="nucleotide sequence ID" value="XM_033566864.1"/>
</dbReference>
<dbReference type="OrthoDB" id="4138941at2759"/>
<evidence type="ECO:0000313" key="2">
    <source>
        <dbReference type="Proteomes" id="UP000324241"/>
    </source>
</evidence>
<dbReference type="AlphaFoldDB" id="A0A5M9MRH7"/>
<dbReference type="InterPro" id="IPR011009">
    <property type="entry name" value="Kinase-like_dom_sf"/>
</dbReference>
<name>A0A5M9MRH7_9EURO</name>
<comment type="caution">
    <text evidence="1">The sequence shown here is derived from an EMBL/GenBank/DDBJ whole genome shotgun (WGS) entry which is preliminary data.</text>
</comment>
<reference evidence="1 2" key="1">
    <citation type="submission" date="2019-08" db="EMBL/GenBank/DDBJ databases">
        <title>The genome sequence of a newly discovered highly antifungal drug resistant Aspergillus species, Aspergillus tanneri NIH 1004.</title>
        <authorList>
            <person name="Mounaud S."/>
            <person name="Singh I."/>
            <person name="Joardar V."/>
            <person name="Pakala S."/>
            <person name="Pakala S."/>
            <person name="Venepally P."/>
            <person name="Chung J.K."/>
            <person name="Losada L."/>
            <person name="Nierman W.C."/>
        </authorList>
    </citation>
    <scope>NUCLEOTIDE SEQUENCE [LARGE SCALE GENOMIC DNA]</scope>
    <source>
        <strain evidence="1 2">NIH1004</strain>
    </source>
</reference>
<evidence type="ECO:0000313" key="1">
    <source>
        <dbReference type="EMBL" id="KAA8649498.1"/>
    </source>
</evidence>
<accession>A0A5M9MRH7</accession>
<evidence type="ECO:0008006" key="3">
    <source>
        <dbReference type="Google" id="ProtNLM"/>
    </source>
</evidence>